<feature type="region of interest" description="Disordered" evidence="1">
    <location>
        <begin position="1"/>
        <end position="22"/>
    </location>
</feature>
<proteinExistence type="predicted"/>
<evidence type="ECO:0000313" key="4">
    <source>
        <dbReference type="Proteomes" id="UP001219355"/>
    </source>
</evidence>
<dbReference type="EMBL" id="CP120631">
    <property type="protein sequence ID" value="WEW61538.1"/>
    <property type="molecule type" value="Genomic_DNA"/>
</dbReference>
<feature type="compositionally biased region" description="Polar residues" evidence="1">
    <location>
        <begin position="137"/>
        <end position="153"/>
    </location>
</feature>
<dbReference type="Proteomes" id="UP001219355">
    <property type="component" value="Chromosome 5"/>
</dbReference>
<organism evidence="3 4">
    <name type="scientific">Emydomyces testavorans</name>
    <dbReference type="NCBI Taxonomy" id="2070801"/>
    <lineage>
        <taxon>Eukaryota</taxon>
        <taxon>Fungi</taxon>
        <taxon>Dikarya</taxon>
        <taxon>Ascomycota</taxon>
        <taxon>Pezizomycotina</taxon>
        <taxon>Eurotiomycetes</taxon>
        <taxon>Eurotiomycetidae</taxon>
        <taxon>Onygenales</taxon>
        <taxon>Nannizziopsiaceae</taxon>
        <taxon>Emydomyces</taxon>
    </lineage>
</organism>
<dbReference type="AlphaFoldDB" id="A0AAF0DNM5"/>
<reference evidence="3" key="1">
    <citation type="submission" date="2023-03" db="EMBL/GenBank/DDBJ databases">
        <title>Emydomyces testavorans Genome Sequence.</title>
        <authorList>
            <person name="Hoyer L."/>
        </authorList>
    </citation>
    <scope>NUCLEOTIDE SEQUENCE</scope>
    <source>
        <strain evidence="3">16-2883</strain>
    </source>
</reference>
<accession>A0AAF0DNM5</accession>
<name>A0AAF0DNM5_9EURO</name>
<dbReference type="InterPro" id="IPR057684">
    <property type="entry name" value="DUF7924"/>
</dbReference>
<keyword evidence="4" id="KW-1185">Reference proteome</keyword>
<feature type="compositionally biased region" description="Basic and acidic residues" evidence="1">
    <location>
        <begin position="7"/>
        <end position="18"/>
    </location>
</feature>
<feature type="region of interest" description="Disordered" evidence="1">
    <location>
        <begin position="134"/>
        <end position="153"/>
    </location>
</feature>
<sequence>MPLSLKRHQELVEPEPKRQKVRHPVCEGAQRPPEFWDNLSKIWLTTKALRELDRRNTLSHAGPYVTKPHRPITRQFFAEHQRKNCVQDAPNFLSRCTLDFLKQIKAFARHGGPDLSDLGNFHRRPLNFDMAKRRLPDTNTSNAKSRRTSQSTGSYSLGFEQHLIDHGVYPDGYEYPDGTVPELPKNWDDIDGMLSHPRASLSPSKFGVKEFQQFKRANAYATSEKKLTKIIETLEGGSDDKTVGGDYPFGNFEPLTDDTIPNAKPDHFHGSRPEELNRQIREELNGTIIPSAATSRPMLPNFFLEIKTPDQSSAVAKRQACYDGALGARAMQSLQSYGGDSIHDNNAYTIASIYQDGTLKLYTSHPTKSSAPERRTEYFMTQINTWGMTGNIESFRQGATAYRNARDWAKGKRSQFIEAANRRLAETDTSQSVTATTSAAALNNSEASAANASLLETESQSDSAPRDAITSTQTVVDSITSADSDEYQDAELSFVKEGRPLSTA</sequence>
<protein>
    <recommendedName>
        <fullName evidence="2">DUF7924 domain-containing protein</fullName>
    </recommendedName>
</protein>
<evidence type="ECO:0000256" key="1">
    <source>
        <dbReference type="SAM" id="MobiDB-lite"/>
    </source>
</evidence>
<feature type="region of interest" description="Disordered" evidence="1">
    <location>
        <begin position="451"/>
        <end position="472"/>
    </location>
</feature>
<gene>
    <name evidence="3" type="ORF">PRK78_007028</name>
</gene>
<feature type="domain" description="DUF7924" evidence="2">
    <location>
        <begin position="226"/>
        <end position="419"/>
    </location>
</feature>
<evidence type="ECO:0000313" key="3">
    <source>
        <dbReference type="EMBL" id="WEW61538.1"/>
    </source>
</evidence>
<evidence type="ECO:0000259" key="2">
    <source>
        <dbReference type="Pfam" id="PF25545"/>
    </source>
</evidence>
<dbReference type="Pfam" id="PF25545">
    <property type="entry name" value="DUF7924"/>
    <property type="match status" value="1"/>
</dbReference>